<evidence type="ECO:0000259" key="3">
    <source>
        <dbReference type="PROSITE" id="PS50076"/>
    </source>
</evidence>
<dbReference type="InterPro" id="IPR036869">
    <property type="entry name" value="J_dom_sf"/>
</dbReference>
<organism evidence="4 5">
    <name type="scientific">Eragrostis curvula</name>
    <name type="common">weeping love grass</name>
    <dbReference type="NCBI Taxonomy" id="38414"/>
    <lineage>
        <taxon>Eukaryota</taxon>
        <taxon>Viridiplantae</taxon>
        <taxon>Streptophyta</taxon>
        <taxon>Embryophyta</taxon>
        <taxon>Tracheophyta</taxon>
        <taxon>Spermatophyta</taxon>
        <taxon>Magnoliopsida</taxon>
        <taxon>Liliopsida</taxon>
        <taxon>Poales</taxon>
        <taxon>Poaceae</taxon>
        <taxon>PACMAD clade</taxon>
        <taxon>Chloridoideae</taxon>
        <taxon>Eragrostideae</taxon>
        <taxon>Eragrostidinae</taxon>
        <taxon>Eragrostis</taxon>
    </lineage>
</organism>
<dbReference type="EMBL" id="RWGY01000088">
    <property type="protein sequence ID" value="TVU04178.1"/>
    <property type="molecule type" value="Genomic_DNA"/>
</dbReference>
<gene>
    <name evidence="4" type="ORF">EJB05_50271</name>
</gene>
<dbReference type="SMART" id="SM00271">
    <property type="entry name" value="DnaJ"/>
    <property type="match status" value="1"/>
</dbReference>
<keyword evidence="2" id="KW-0812">Transmembrane</keyword>
<dbReference type="GO" id="GO:0005783">
    <property type="term" value="C:endoplasmic reticulum"/>
    <property type="evidence" value="ECO:0007669"/>
    <property type="project" value="UniProtKB-ARBA"/>
</dbReference>
<feature type="region of interest" description="Disordered" evidence="1">
    <location>
        <begin position="85"/>
        <end position="104"/>
    </location>
</feature>
<dbReference type="InterPro" id="IPR001623">
    <property type="entry name" value="DnaJ_domain"/>
</dbReference>
<name>A0A5J9SYL8_9POAL</name>
<dbReference type="Gramene" id="TVU04178">
    <property type="protein sequence ID" value="TVU04178"/>
    <property type="gene ID" value="EJB05_50271"/>
</dbReference>
<dbReference type="CDD" id="cd06257">
    <property type="entry name" value="DnaJ"/>
    <property type="match status" value="1"/>
</dbReference>
<dbReference type="Proteomes" id="UP000324897">
    <property type="component" value="Unassembled WGS sequence"/>
</dbReference>
<dbReference type="Gene3D" id="1.10.287.110">
    <property type="entry name" value="DnaJ domain"/>
    <property type="match status" value="1"/>
</dbReference>
<reference evidence="4 5" key="1">
    <citation type="journal article" date="2019" name="Sci. Rep.">
        <title>A high-quality genome of Eragrostis curvula grass provides insights into Poaceae evolution and supports new strategies to enhance forage quality.</title>
        <authorList>
            <person name="Carballo J."/>
            <person name="Santos B.A.C.M."/>
            <person name="Zappacosta D."/>
            <person name="Garbus I."/>
            <person name="Selva J.P."/>
            <person name="Gallo C.A."/>
            <person name="Diaz A."/>
            <person name="Albertini E."/>
            <person name="Caccamo M."/>
            <person name="Echenique V."/>
        </authorList>
    </citation>
    <scope>NUCLEOTIDE SEQUENCE [LARGE SCALE GENOMIC DNA]</scope>
    <source>
        <strain evidence="5">cv. Victoria</strain>
        <tissue evidence="4">Leaf</tissue>
    </source>
</reference>
<protein>
    <recommendedName>
        <fullName evidence="3">J domain-containing protein</fullName>
    </recommendedName>
</protein>
<proteinExistence type="predicted"/>
<feature type="transmembrane region" description="Helical" evidence="2">
    <location>
        <begin position="199"/>
        <end position="216"/>
    </location>
</feature>
<dbReference type="PROSITE" id="PS50076">
    <property type="entry name" value="DNAJ_2"/>
    <property type="match status" value="1"/>
</dbReference>
<feature type="region of interest" description="Disordered" evidence="1">
    <location>
        <begin position="140"/>
        <end position="161"/>
    </location>
</feature>
<accession>A0A5J9SYL8</accession>
<feature type="region of interest" description="Disordered" evidence="1">
    <location>
        <begin position="1"/>
        <end position="29"/>
    </location>
</feature>
<keyword evidence="2" id="KW-1133">Transmembrane helix</keyword>
<evidence type="ECO:0000256" key="1">
    <source>
        <dbReference type="SAM" id="MobiDB-lite"/>
    </source>
</evidence>
<evidence type="ECO:0000313" key="4">
    <source>
        <dbReference type="EMBL" id="TVU04178.1"/>
    </source>
</evidence>
<dbReference type="PRINTS" id="PR00625">
    <property type="entry name" value="JDOMAIN"/>
</dbReference>
<keyword evidence="2" id="KW-0472">Membrane</keyword>
<feature type="compositionally biased region" description="Basic and acidic residues" evidence="1">
    <location>
        <begin position="85"/>
        <end position="97"/>
    </location>
</feature>
<dbReference type="PANTHER" id="PTHR24074">
    <property type="entry name" value="CO-CHAPERONE PROTEIN DJLA"/>
    <property type="match status" value="1"/>
</dbReference>
<feature type="non-terminal residue" evidence="4">
    <location>
        <position position="1"/>
    </location>
</feature>
<dbReference type="Pfam" id="PF00226">
    <property type="entry name" value="DnaJ"/>
    <property type="match status" value="1"/>
</dbReference>
<evidence type="ECO:0000256" key="2">
    <source>
        <dbReference type="SAM" id="Phobius"/>
    </source>
</evidence>
<dbReference type="OrthoDB" id="442087at2759"/>
<dbReference type="AlphaFoldDB" id="A0A5J9SYL8"/>
<feature type="domain" description="J" evidence="3">
    <location>
        <begin position="63"/>
        <end position="133"/>
    </location>
</feature>
<evidence type="ECO:0000313" key="5">
    <source>
        <dbReference type="Proteomes" id="UP000324897"/>
    </source>
</evidence>
<dbReference type="InterPro" id="IPR050817">
    <property type="entry name" value="DjlA_DnaK_co-chaperone"/>
</dbReference>
<comment type="caution">
    <text evidence="4">The sequence shown here is derived from an EMBL/GenBank/DDBJ whole genome shotgun (WGS) entry which is preliminary data.</text>
</comment>
<dbReference type="SUPFAM" id="SSF46565">
    <property type="entry name" value="Chaperone J-domain"/>
    <property type="match status" value="1"/>
</dbReference>
<keyword evidence="5" id="KW-1185">Reference proteome</keyword>
<sequence>MSGKPPERVAFGSSPIRKGPKSSNPPFRLPATSLASAFLLRSTDRTLLGARTGGRAGGRTMVDHYQTLGLQRDATKDEVKAAFRSRALRDHPDRHGGSTEAARNAAAQRFRQASDAYHVLSDDRRRAEYDFRLRSSSSSYARTSSSGWASSSSSSSSSSGSYGYGYSHGGGSYRRPPSGSSVGSVDWEFVLKRVTRPGFLINLAFAGVLVAGATFLDGSILEIWNMNNSGKSFEDAMDSIDKVKKTQKGNR</sequence>